<reference evidence="1 2" key="1">
    <citation type="submission" date="2019-09" db="EMBL/GenBank/DDBJ databases">
        <title>Polymorphobacter sp. isolated from a lake in China.</title>
        <authorList>
            <person name="Liu Z."/>
        </authorList>
    </citation>
    <scope>NUCLEOTIDE SEQUENCE [LARGE SCALE GENOMIC DNA]</scope>
    <source>
        <strain evidence="1 2">D40P</strain>
    </source>
</reference>
<dbReference type="AlphaFoldDB" id="A0A7C9KL73"/>
<evidence type="ECO:0000313" key="1">
    <source>
        <dbReference type="EMBL" id="MQT16124.1"/>
    </source>
</evidence>
<keyword evidence="2" id="KW-1185">Reference proteome</keyword>
<comment type="caution">
    <text evidence="1">The sequence shown here is derived from an EMBL/GenBank/DDBJ whole genome shotgun (WGS) entry which is preliminary data.</text>
</comment>
<sequence length="62" mass="6515">MIVTIVIMLAFAAIHALVATMLTEAWPSIMLALRGAAPDVARPERAAAYADSVAASRCCNRA</sequence>
<name>A0A7C9KL73_9SPHN</name>
<accession>A0A7C9KL73</accession>
<dbReference type="RefSeq" id="WP_152576557.1">
    <property type="nucleotide sequence ID" value="NZ_JAATJI010000001.1"/>
</dbReference>
<dbReference type="Proteomes" id="UP000481327">
    <property type="component" value="Unassembled WGS sequence"/>
</dbReference>
<proteinExistence type="predicted"/>
<organism evidence="1 2">
    <name type="scientific">Sandarakinorhabdus fusca</name>
    <dbReference type="NCBI Taxonomy" id="1439888"/>
    <lineage>
        <taxon>Bacteria</taxon>
        <taxon>Pseudomonadati</taxon>
        <taxon>Pseudomonadota</taxon>
        <taxon>Alphaproteobacteria</taxon>
        <taxon>Sphingomonadales</taxon>
        <taxon>Sphingosinicellaceae</taxon>
        <taxon>Sandarakinorhabdus</taxon>
    </lineage>
</organism>
<protein>
    <submittedName>
        <fullName evidence="1">Uncharacterized protein</fullName>
    </submittedName>
</protein>
<evidence type="ECO:0000313" key="2">
    <source>
        <dbReference type="Proteomes" id="UP000481327"/>
    </source>
</evidence>
<gene>
    <name evidence="1" type="ORF">F3168_02460</name>
</gene>
<dbReference type="EMBL" id="WIOL01000001">
    <property type="protein sequence ID" value="MQT16124.1"/>
    <property type="molecule type" value="Genomic_DNA"/>
</dbReference>